<sequence length="625" mass="68508">MGDPVRQSASGITTTEDGARRASEPGAAPTTHPGLLAWVQEVRELTQPADVVWVDGSEAENTRLTDELVDAGTFVRLNPETFPNSFAAFSDPKDVARVEEQTFICSTDEREAGFTNNWMDPGEMKVKLTGLFTGSMRGRTMYVIPFVMGHLDAEDPKFGVEITDSAYVVTSMRIMATIGTAVLDRMTELHAPFVPALHSLGAPLEPGQADVPWPCNEEKWIVHFPEERSIWSYGSGYGGNALLGKKCYALRIASVMARDEGWLAEHMLILKLTSPQDKTYYLSAAFPSACGKTNLALLDPTIDGWKVETLGDDITWMRFGKEGELRAVNPEAGLFGVAPGTGWHTNPNAMRAIAKGNSVFTNVALTDDGGVWWEGMTEEVPEHLTDWQGRDWTAGMDHPAAHPNARFCTPIDQIDMLAEEFNRPDGVELSAILFGGRRKTTVPLVTQSRSWANGIFMGSTLSSETTAAAAGEIGRVRRDPMAMLPFIGYDAGDYLRHWLTLSAGADQARLPKIFLVNWFRRTASGGFAWPGFGDNSRVLKWVVERLEGTADAVETPIGYVPTGDALDVSGLDMTPAEVEAAVHVDAVEWAEELEGIGQWYDRFGESLPPELRGQLDELKQRFSNA</sequence>
<gene>
    <name evidence="11" type="primary">pckG</name>
    <name evidence="15" type="ORF">FNH21_13055</name>
</gene>
<name>A0A7X1NRF8_9MICC</name>
<keyword evidence="9 11" id="KW-0464">Manganese</keyword>
<organism evidence="15 16">
    <name type="scientific">Arthrobacter bussei</name>
    <dbReference type="NCBI Taxonomy" id="2594179"/>
    <lineage>
        <taxon>Bacteria</taxon>
        <taxon>Bacillati</taxon>
        <taxon>Actinomycetota</taxon>
        <taxon>Actinomycetes</taxon>
        <taxon>Micrococcales</taxon>
        <taxon>Micrococcaceae</taxon>
        <taxon>Arthrobacter</taxon>
    </lineage>
</organism>
<comment type="caution">
    <text evidence="15">The sequence shown here is derived from an EMBL/GenBank/DDBJ whole genome shotgun (WGS) entry which is preliminary data.</text>
</comment>
<dbReference type="NCBIfam" id="NF003253">
    <property type="entry name" value="PRK04210.1"/>
    <property type="match status" value="1"/>
</dbReference>
<dbReference type="GO" id="GO:0033993">
    <property type="term" value="P:response to lipid"/>
    <property type="evidence" value="ECO:0007669"/>
    <property type="project" value="TreeGrafter"/>
</dbReference>
<dbReference type="InterPro" id="IPR008210">
    <property type="entry name" value="PEP_carboxykinase_N"/>
</dbReference>
<dbReference type="InterPro" id="IPR035078">
    <property type="entry name" value="PEP_carboxykinase_GTP_N"/>
</dbReference>
<dbReference type="EC" id="4.1.1.32" evidence="11"/>
<dbReference type="GO" id="GO:0042594">
    <property type="term" value="P:response to starvation"/>
    <property type="evidence" value="ECO:0007669"/>
    <property type="project" value="TreeGrafter"/>
</dbReference>
<dbReference type="SUPFAM" id="SSF53795">
    <property type="entry name" value="PEP carboxykinase-like"/>
    <property type="match status" value="1"/>
</dbReference>
<keyword evidence="11" id="KW-0963">Cytoplasm</keyword>
<comment type="similarity">
    <text evidence="2 11">Belongs to the phosphoenolpyruvate carboxykinase [GTP] family.</text>
</comment>
<feature type="domain" description="Phosphoenolpyruvate carboxykinase GTP-utilising N-terminal" evidence="14">
    <location>
        <begin position="38"/>
        <end position="258"/>
    </location>
</feature>
<keyword evidence="5 11" id="KW-0479">Metal-binding</keyword>
<comment type="subunit">
    <text evidence="3 11">Monomer.</text>
</comment>
<feature type="binding site" evidence="11">
    <location>
        <position position="288"/>
    </location>
    <ligand>
        <name>substrate</name>
    </ligand>
</feature>
<dbReference type="FunFam" id="3.40.449.10:FF:000005">
    <property type="entry name" value="Phosphoenolpyruvate carboxykinase [GTP]"/>
    <property type="match status" value="1"/>
</dbReference>
<dbReference type="InterPro" id="IPR035077">
    <property type="entry name" value="PEP_carboxykinase_GTP_C"/>
</dbReference>
<comment type="function">
    <text evidence="11">Catalyzes the conversion of oxaloacetate (OAA) to phosphoenolpyruvate (PEP), the rate-limiting step in the metabolic pathway that produces glucose from lactate and other precursors derived from the citric acid cycle.</text>
</comment>
<dbReference type="GO" id="GO:0004613">
    <property type="term" value="F:phosphoenolpyruvate carboxykinase (GTP) activity"/>
    <property type="evidence" value="ECO:0007669"/>
    <property type="project" value="UniProtKB-UniRule"/>
</dbReference>
<dbReference type="InterPro" id="IPR013035">
    <property type="entry name" value="PEP_carboxykinase_C"/>
</dbReference>
<evidence type="ECO:0000313" key="15">
    <source>
        <dbReference type="EMBL" id="MPY11631.1"/>
    </source>
</evidence>
<evidence type="ECO:0000256" key="3">
    <source>
        <dbReference type="ARBA" id="ARBA00011245"/>
    </source>
</evidence>
<evidence type="ECO:0000256" key="9">
    <source>
        <dbReference type="ARBA" id="ARBA00023211"/>
    </source>
</evidence>
<dbReference type="Pfam" id="PF17297">
    <property type="entry name" value="PEPCK_N"/>
    <property type="match status" value="1"/>
</dbReference>
<keyword evidence="6 11" id="KW-0547">Nucleotide-binding</keyword>
<comment type="cofactor">
    <cofactor evidence="11">
        <name>Mn(2+)</name>
        <dbReference type="ChEBI" id="CHEBI:29035"/>
    </cofactor>
    <text evidence="11">Binds 1 Mn(2+) ion per subunit.</text>
</comment>
<feature type="binding site" evidence="11">
    <location>
        <position position="246"/>
    </location>
    <ligand>
        <name>Mn(2+)</name>
        <dbReference type="ChEBI" id="CHEBI:29035"/>
    </ligand>
</feature>
<feature type="binding site" evidence="11">
    <location>
        <begin position="237"/>
        <end position="239"/>
    </location>
    <ligand>
        <name>substrate</name>
    </ligand>
</feature>
<dbReference type="EMBL" id="VJXX01000004">
    <property type="protein sequence ID" value="MPY11631.1"/>
    <property type="molecule type" value="Genomic_DNA"/>
</dbReference>
<keyword evidence="10 11" id="KW-0456">Lyase</keyword>
<dbReference type="GO" id="GO:0030145">
    <property type="term" value="F:manganese ion binding"/>
    <property type="evidence" value="ECO:0007669"/>
    <property type="project" value="UniProtKB-UniRule"/>
</dbReference>
<dbReference type="OrthoDB" id="9758871at2"/>
<feature type="region of interest" description="Disordered" evidence="12">
    <location>
        <begin position="1"/>
        <end position="32"/>
    </location>
</feature>
<keyword evidence="4 11" id="KW-0312">Gluconeogenesis</keyword>
<dbReference type="Gene3D" id="3.90.228.20">
    <property type="match status" value="1"/>
</dbReference>
<feature type="active site" evidence="11">
    <location>
        <position position="290"/>
    </location>
</feature>
<dbReference type="UniPathway" id="UPA00138"/>
<dbReference type="SUPFAM" id="SSF68923">
    <property type="entry name" value="PEP carboxykinase N-terminal domain"/>
    <property type="match status" value="1"/>
</dbReference>
<feature type="binding site" evidence="11">
    <location>
        <position position="313"/>
    </location>
    <ligand>
        <name>Mn(2+)</name>
        <dbReference type="ChEBI" id="CHEBI:29035"/>
    </ligand>
</feature>
<evidence type="ECO:0000256" key="2">
    <source>
        <dbReference type="ARBA" id="ARBA00005796"/>
    </source>
</evidence>
<accession>A0A7X1NRF8</accession>
<dbReference type="GO" id="GO:0006094">
    <property type="term" value="P:gluconeogenesis"/>
    <property type="evidence" value="ECO:0007669"/>
    <property type="project" value="UniProtKB-UniRule"/>
</dbReference>
<evidence type="ECO:0000256" key="5">
    <source>
        <dbReference type="ARBA" id="ARBA00022723"/>
    </source>
</evidence>
<comment type="pathway">
    <text evidence="1 11">Carbohydrate biosynthesis; gluconeogenesis.</text>
</comment>
<dbReference type="RefSeq" id="WP_152816366.1">
    <property type="nucleotide sequence ID" value="NZ_VJXX01000004.1"/>
</dbReference>
<dbReference type="Pfam" id="PF00821">
    <property type="entry name" value="PEPCK_GTP"/>
    <property type="match status" value="1"/>
</dbReference>
<comment type="catalytic activity">
    <reaction evidence="11">
        <text>oxaloacetate + GTP = phosphoenolpyruvate + GDP + CO2</text>
        <dbReference type="Rhea" id="RHEA:10388"/>
        <dbReference type="ChEBI" id="CHEBI:16452"/>
        <dbReference type="ChEBI" id="CHEBI:16526"/>
        <dbReference type="ChEBI" id="CHEBI:37565"/>
        <dbReference type="ChEBI" id="CHEBI:58189"/>
        <dbReference type="ChEBI" id="CHEBI:58702"/>
        <dbReference type="EC" id="4.1.1.32"/>
    </reaction>
</comment>
<dbReference type="AlphaFoldDB" id="A0A7X1NRF8"/>
<evidence type="ECO:0000256" key="7">
    <source>
        <dbReference type="ARBA" id="ARBA00022793"/>
    </source>
</evidence>
<feature type="binding site" evidence="11">
    <location>
        <begin position="404"/>
        <end position="406"/>
    </location>
    <ligand>
        <name>substrate</name>
    </ligand>
</feature>
<dbReference type="Gene3D" id="2.170.8.10">
    <property type="entry name" value="Phosphoenolpyruvate Carboxykinase, domain 2"/>
    <property type="match status" value="1"/>
</dbReference>
<evidence type="ECO:0000256" key="4">
    <source>
        <dbReference type="ARBA" id="ARBA00022432"/>
    </source>
</evidence>
<keyword evidence="15" id="KW-0670">Pyruvate</keyword>
<evidence type="ECO:0000313" key="16">
    <source>
        <dbReference type="Proteomes" id="UP000326464"/>
    </source>
</evidence>
<keyword evidence="8 11" id="KW-0342">GTP-binding</keyword>
<evidence type="ECO:0000256" key="12">
    <source>
        <dbReference type="SAM" id="MobiDB-lite"/>
    </source>
</evidence>
<feature type="binding site" evidence="11">
    <location>
        <position position="406"/>
    </location>
    <ligand>
        <name>GTP</name>
        <dbReference type="ChEBI" id="CHEBI:37565"/>
    </ligand>
</feature>
<evidence type="ECO:0000256" key="8">
    <source>
        <dbReference type="ARBA" id="ARBA00023134"/>
    </source>
</evidence>
<comment type="subcellular location">
    <subcellularLocation>
        <location evidence="11">Cytoplasm</location>
    </subcellularLocation>
</comment>
<keyword evidence="16" id="KW-1185">Reference proteome</keyword>
<evidence type="ECO:0000256" key="6">
    <source>
        <dbReference type="ARBA" id="ARBA00022741"/>
    </source>
</evidence>
<keyword evidence="7 11" id="KW-0210">Decarboxylase</keyword>
<feature type="binding site" evidence="11">
    <location>
        <begin position="532"/>
        <end position="535"/>
    </location>
    <ligand>
        <name>GTP</name>
        <dbReference type="ChEBI" id="CHEBI:37565"/>
    </ligand>
</feature>
<dbReference type="GO" id="GO:0019543">
    <property type="term" value="P:propionate catabolic process"/>
    <property type="evidence" value="ECO:0007669"/>
    <property type="project" value="TreeGrafter"/>
</dbReference>
<feature type="compositionally biased region" description="Polar residues" evidence="12">
    <location>
        <begin position="7"/>
        <end position="16"/>
    </location>
</feature>
<dbReference type="GO" id="GO:0046327">
    <property type="term" value="P:glycerol biosynthetic process from pyruvate"/>
    <property type="evidence" value="ECO:0007669"/>
    <property type="project" value="TreeGrafter"/>
</dbReference>
<dbReference type="PROSITE" id="PS00505">
    <property type="entry name" value="PEPCK_GTP"/>
    <property type="match status" value="1"/>
</dbReference>
<dbReference type="InterPro" id="IPR008209">
    <property type="entry name" value="PEP_carboxykinase_GTP"/>
</dbReference>
<dbReference type="GO" id="GO:0005829">
    <property type="term" value="C:cytosol"/>
    <property type="evidence" value="ECO:0007669"/>
    <property type="project" value="TreeGrafter"/>
</dbReference>
<proteinExistence type="inferred from homology"/>
<evidence type="ECO:0000256" key="11">
    <source>
        <dbReference type="HAMAP-Rule" id="MF_00452"/>
    </source>
</evidence>
<dbReference type="CDD" id="cd00819">
    <property type="entry name" value="PEPCK_GTP"/>
    <property type="match status" value="1"/>
</dbReference>
<keyword evidence="15" id="KW-0418">Kinase</keyword>
<feature type="domain" description="Phosphoenolpyruvate carboxykinase C-terminal P-loop" evidence="13">
    <location>
        <begin position="262"/>
        <end position="621"/>
    </location>
</feature>
<dbReference type="GO" id="GO:0016301">
    <property type="term" value="F:kinase activity"/>
    <property type="evidence" value="ECO:0007669"/>
    <property type="project" value="UniProtKB-KW"/>
</dbReference>
<feature type="binding site" evidence="11">
    <location>
        <position position="97"/>
    </location>
    <ligand>
        <name>substrate</name>
    </ligand>
</feature>
<dbReference type="GO" id="GO:0006107">
    <property type="term" value="P:oxaloacetate metabolic process"/>
    <property type="evidence" value="ECO:0007669"/>
    <property type="project" value="TreeGrafter"/>
</dbReference>
<evidence type="ECO:0000259" key="14">
    <source>
        <dbReference type="Pfam" id="PF17297"/>
    </source>
</evidence>
<evidence type="ECO:0000256" key="1">
    <source>
        <dbReference type="ARBA" id="ARBA00004742"/>
    </source>
</evidence>
<dbReference type="InterPro" id="IPR018091">
    <property type="entry name" value="PEP_carboxykin_GTP_CS"/>
</dbReference>
<reference evidence="16" key="1">
    <citation type="submission" date="2019-07" db="EMBL/GenBank/DDBJ databases">
        <title>Arthrobacter KR32 sp. nov., isolated from mountain cheese made of cows milk.</title>
        <authorList>
            <person name="Flegler A."/>
        </authorList>
    </citation>
    <scope>NUCLEOTIDE SEQUENCE [LARGE SCALE GENOMIC DNA]</scope>
    <source>
        <strain evidence="16">KR32</strain>
    </source>
</reference>
<protein>
    <recommendedName>
        <fullName evidence="11">Phosphoenolpyruvate carboxykinase [GTP]</fullName>
        <shortName evidence="11">PEP carboxykinase</shortName>
        <shortName evidence="11">PEPCK</shortName>
        <ecNumber evidence="11">4.1.1.32</ecNumber>
    </recommendedName>
    <alternativeName>
        <fullName evidence="11">GTP-dependent phosphoenolpyruvate carboxykinase</fullName>
        <shortName evidence="11">GTP-PEPCK</shortName>
    </alternativeName>
</protein>
<dbReference type="Gene3D" id="3.40.449.10">
    <property type="entry name" value="Phosphoenolpyruvate Carboxykinase, domain 1"/>
    <property type="match status" value="1"/>
</dbReference>
<feature type="binding site" evidence="11">
    <location>
        <begin position="289"/>
        <end position="294"/>
    </location>
    <ligand>
        <name>GTP</name>
        <dbReference type="ChEBI" id="CHEBI:37565"/>
    </ligand>
</feature>
<feature type="binding site" evidence="11">
    <location>
        <position position="437"/>
    </location>
    <ligand>
        <name>GTP</name>
        <dbReference type="ChEBI" id="CHEBI:37565"/>
    </ligand>
</feature>
<feature type="binding site" evidence="11">
    <location>
        <position position="266"/>
    </location>
    <ligand>
        <name>Mn(2+)</name>
        <dbReference type="ChEBI" id="CHEBI:29035"/>
    </ligand>
</feature>
<dbReference type="PANTHER" id="PTHR11561:SF0">
    <property type="entry name" value="PHOSPHOENOLPYRUVATE CARBOXYKINASE [GTP]-RELATED"/>
    <property type="match status" value="1"/>
</dbReference>
<dbReference type="GO" id="GO:0005525">
    <property type="term" value="F:GTP binding"/>
    <property type="evidence" value="ECO:0007669"/>
    <property type="project" value="UniProtKB-UniRule"/>
</dbReference>
<dbReference type="PANTHER" id="PTHR11561">
    <property type="entry name" value="PHOSPHOENOLPYRUVATE CARBOXYKINASE"/>
    <property type="match status" value="1"/>
</dbReference>
<dbReference type="PIRSF" id="PIRSF001348">
    <property type="entry name" value="PEP_carboxykinase_GTP"/>
    <property type="match status" value="1"/>
</dbReference>
<dbReference type="Proteomes" id="UP000326464">
    <property type="component" value="Unassembled WGS sequence"/>
</dbReference>
<evidence type="ECO:0000256" key="10">
    <source>
        <dbReference type="ARBA" id="ARBA00023239"/>
    </source>
</evidence>
<dbReference type="GO" id="GO:0071333">
    <property type="term" value="P:cellular response to glucose stimulus"/>
    <property type="evidence" value="ECO:0007669"/>
    <property type="project" value="TreeGrafter"/>
</dbReference>
<dbReference type="HAMAP" id="MF_00452">
    <property type="entry name" value="PEPCK_GTP"/>
    <property type="match status" value="1"/>
</dbReference>
<evidence type="ECO:0000259" key="13">
    <source>
        <dbReference type="Pfam" id="PF00821"/>
    </source>
</evidence>
<keyword evidence="15" id="KW-0808">Transferase</keyword>